<gene>
    <name evidence="1" type="ORF">Mgra_00001453</name>
</gene>
<name>A0A8S9ZZ06_9BILA</name>
<protein>
    <submittedName>
        <fullName evidence="1">Uncharacterized protein</fullName>
    </submittedName>
</protein>
<dbReference type="AlphaFoldDB" id="A0A8S9ZZ06"/>
<comment type="caution">
    <text evidence="1">The sequence shown here is derived from an EMBL/GenBank/DDBJ whole genome shotgun (WGS) entry which is preliminary data.</text>
</comment>
<proteinExistence type="predicted"/>
<reference evidence="1" key="1">
    <citation type="journal article" date="2020" name="Ecol. Evol.">
        <title>Genome structure and content of the rice root-knot nematode (Meloidogyne graminicola).</title>
        <authorList>
            <person name="Phan N.T."/>
            <person name="Danchin E.G.J."/>
            <person name="Klopp C."/>
            <person name="Perfus-Barbeoch L."/>
            <person name="Kozlowski D.K."/>
            <person name="Koutsovoulos G.D."/>
            <person name="Lopez-Roques C."/>
            <person name="Bouchez O."/>
            <person name="Zahm M."/>
            <person name="Besnard G."/>
            <person name="Bellafiore S."/>
        </authorList>
    </citation>
    <scope>NUCLEOTIDE SEQUENCE</scope>
    <source>
        <strain evidence="1">VN-18</strain>
    </source>
</reference>
<organism evidence="1 2">
    <name type="scientific">Meloidogyne graminicola</name>
    <dbReference type="NCBI Taxonomy" id="189291"/>
    <lineage>
        <taxon>Eukaryota</taxon>
        <taxon>Metazoa</taxon>
        <taxon>Ecdysozoa</taxon>
        <taxon>Nematoda</taxon>
        <taxon>Chromadorea</taxon>
        <taxon>Rhabditida</taxon>
        <taxon>Tylenchina</taxon>
        <taxon>Tylenchomorpha</taxon>
        <taxon>Tylenchoidea</taxon>
        <taxon>Meloidogynidae</taxon>
        <taxon>Meloidogyninae</taxon>
        <taxon>Meloidogyne</taxon>
    </lineage>
</organism>
<accession>A0A8S9ZZ06</accession>
<dbReference type="EMBL" id="JABEBT010000008">
    <property type="protein sequence ID" value="KAF7638931.1"/>
    <property type="molecule type" value="Genomic_DNA"/>
</dbReference>
<evidence type="ECO:0000313" key="1">
    <source>
        <dbReference type="EMBL" id="KAF7638931.1"/>
    </source>
</evidence>
<sequence length="70" mass="7581">MFQHEYLRLSAFAFFVGGEAGDECSNAFAVLKFNGLSECSVSTGVNFSSEFGRTTKIDSGNFLLCKDAIP</sequence>
<keyword evidence="2" id="KW-1185">Reference proteome</keyword>
<evidence type="ECO:0000313" key="2">
    <source>
        <dbReference type="Proteomes" id="UP000605970"/>
    </source>
</evidence>
<dbReference type="Proteomes" id="UP000605970">
    <property type="component" value="Unassembled WGS sequence"/>
</dbReference>